<feature type="short sequence motif" description="VHIID" evidence="3">
    <location>
        <begin position="382"/>
        <end position="386"/>
    </location>
</feature>
<comment type="caution">
    <text evidence="3">Lacks conserved residue(s) required for the propagation of feature annotation.</text>
</comment>
<dbReference type="PROSITE" id="PS50985">
    <property type="entry name" value="GRAS"/>
    <property type="match status" value="1"/>
</dbReference>
<evidence type="ECO:0000256" key="2">
    <source>
        <dbReference type="ARBA" id="ARBA00023163"/>
    </source>
</evidence>
<proteinExistence type="inferred from homology"/>
<comment type="caution">
    <text evidence="5">The sequence shown here is derived from an EMBL/GenBank/DDBJ whole genome shotgun (WGS) entry which is preliminary data.</text>
</comment>
<evidence type="ECO:0000313" key="5">
    <source>
        <dbReference type="EMBL" id="KAF6154443.1"/>
    </source>
</evidence>
<dbReference type="AlphaFoldDB" id="A0A7J7MHQ7"/>
<feature type="region of interest" description="Leucine repeat II (LRII)" evidence="3">
    <location>
        <begin position="426"/>
        <end position="458"/>
    </location>
</feature>
<dbReference type="OrthoDB" id="1902659at2759"/>
<dbReference type="PANTHER" id="PTHR31636">
    <property type="entry name" value="OSJNBA0084A10.13 PROTEIN-RELATED"/>
    <property type="match status" value="1"/>
</dbReference>
<feature type="region of interest" description="Disordered" evidence="4">
    <location>
        <begin position="121"/>
        <end position="144"/>
    </location>
</feature>
<feature type="region of interest" description="Disordered" evidence="4">
    <location>
        <begin position="200"/>
        <end position="232"/>
    </location>
</feature>
<dbReference type="EMBL" id="JACGCM010001497">
    <property type="protein sequence ID" value="KAF6154443.1"/>
    <property type="molecule type" value="Genomic_DNA"/>
</dbReference>
<evidence type="ECO:0000256" key="4">
    <source>
        <dbReference type="SAM" id="MobiDB-lite"/>
    </source>
</evidence>
<comment type="similarity">
    <text evidence="3">Belongs to the GRAS family.</text>
</comment>
<dbReference type="Pfam" id="PF03514">
    <property type="entry name" value="GRAS"/>
    <property type="match status" value="1"/>
</dbReference>
<evidence type="ECO:0008006" key="7">
    <source>
        <dbReference type="Google" id="ProtNLM"/>
    </source>
</evidence>
<keyword evidence="2" id="KW-0804">Transcription</keyword>
<dbReference type="InterPro" id="IPR005202">
    <property type="entry name" value="TF_GRAS"/>
</dbReference>
<keyword evidence="1" id="KW-0805">Transcription regulation</keyword>
<feature type="region of interest" description="PFYRE" evidence="3">
    <location>
        <begin position="467"/>
        <end position="558"/>
    </location>
</feature>
<organism evidence="5 6">
    <name type="scientific">Kingdonia uniflora</name>
    <dbReference type="NCBI Taxonomy" id="39325"/>
    <lineage>
        <taxon>Eukaryota</taxon>
        <taxon>Viridiplantae</taxon>
        <taxon>Streptophyta</taxon>
        <taxon>Embryophyta</taxon>
        <taxon>Tracheophyta</taxon>
        <taxon>Spermatophyta</taxon>
        <taxon>Magnoliopsida</taxon>
        <taxon>Ranunculales</taxon>
        <taxon>Circaeasteraceae</taxon>
        <taxon>Kingdonia</taxon>
    </lineage>
</organism>
<keyword evidence="6" id="KW-1185">Reference proteome</keyword>
<evidence type="ECO:0000256" key="1">
    <source>
        <dbReference type="ARBA" id="ARBA00023015"/>
    </source>
</evidence>
<evidence type="ECO:0000313" key="6">
    <source>
        <dbReference type="Proteomes" id="UP000541444"/>
    </source>
</evidence>
<evidence type="ECO:0000256" key="3">
    <source>
        <dbReference type="PROSITE-ProRule" id="PRU01191"/>
    </source>
</evidence>
<protein>
    <recommendedName>
        <fullName evidence="7">Scarecrow-like protein 28</fullName>
    </recommendedName>
</protein>
<name>A0A7J7MHQ7_9MAGN</name>
<dbReference type="Proteomes" id="UP000541444">
    <property type="component" value="Unassembled WGS sequence"/>
</dbReference>
<feature type="region of interest" description="SAW" evidence="3">
    <location>
        <begin position="561"/>
        <end position="639"/>
    </location>
</feature>
<reference evidence="5 6" key="1">
    <citation type="journal article" date="2020" name="IScience">
        <title>Genome Sequencing of the Endangered Kingdonia uniflora (Circaeasteraceae, Ranunculales) Reveals Potential Mechanisms of Evolutionary Specialization.</title>
        <authorList>
            <person name="Sun Y."/>
            <person name="Deng T."/>
            <person name="Zhang A."/>
            <person name="Moore M.J."/>
            <person name="Landis J.B."/>
            <person name="Lin N."/>
            <person name="Zhang H."/>
            <person name="Zhang X."/>
            <person name="Huang J."/>
            <person name="Zhang X."/>
            <person name="Sun H."/>
            <person name="Wang H."/>
        </authorList>
    </citation>
    <scope>NUCLEOTIDE SEQUENCE [LARGE SCALE GENOMIC DNA]</scope>
    <source>
        <strain evidence="5">TB1705</strain>
        <tissue evidence="5">Leaf</tissue>
    </source>
</reference>
<sequence>MLAGCSTLLSPRHRSRSEVPEQFKTCNYPLPSMSTQRLDIPCSFPRKEAPPRPQSIKPVVSLSIEKPIEVKGGCSVRPKNRLSPSISAAQSALWDGRREIEYWEEDKKSLKRFADQNSFDESFTNRSKRRRSNSSGTGSTPCCDSLMGEKLSVSQLGGGSFWFPQIPGVTDLDPSLKEEQISFAPRNPLIGSMAPVITNKGENEVGTSHGGRPKEEDSGSSTGSEDHGRIQRVDESSYVFETGNGSQMPYPSEGTRVITNVEVQLEHQELEMVSLVVACVESISSKNFSAILPFLSKLGDLASPQGSVIHRVIAYFTEALALRVSRLWPRMFHIATPWEIERPGEEVNSAVQLFNYVSPIQKFLHFTANEMLVRAFEGKERVHIIDFDIKQGLQWSGFLHSLASRPNPPSHVRITGIGESKRDLQETGDILAGFAATLNLNFDFHVVVDRLEDVRLWMLHVKENETVAVNCLLQLHKMLYDETGGALRDFLSLIRSTYPTVVIVAEQEAEHEDPSLEVRVSNSLKYYSAIFDSIGSSLSLTSSIRVKIEEMFAKEIRNIIACEGIDRFERHQRFTKWRNLMENEGFKCKGLGEKEMPQAKMLLKMYPKKKFDVEKSGEDGAGITLSYLDQPLYTVSAWTPLDVPGSSSSVTQPI</sequence>
<accession>A0A7J7MHQ7</accession>
<gene>
    <name evidence="5" type="ORF">GIB67_028335</name>
</gene>
<feature type="region of interest" description="VHIID" evidence="3">
    <location>
        <begin position="351"/>
        <end position="416"/>
    </location>
</feature>